<dbReference type="CDD" id="cd18732">
    <property type="entry name" value="PIN_MtVapC4-C5_like"/>
    <property type="match status" value="1"/>
</dbReference>
<dbReference type="RefSeq" id="WP_114454258.1">
    <property type="nucleotide sequence ID" value="NZ_QPJC01000012.1"/>
</dbReference>
<dbReference type="InterPro" id="IPR002716">
    <property type="entry name" value="PIN_dom"/>
</dbReference>
<keyword evidence="10" id="KW-1185">Reference proteome</keyword>
<dbReference type="InterPro" id="IPR029060">
    <property type="entry name" value="PIN-like_dom_sf"/>
</dbReference>
<dbReference type="AlphaFoldDB" id="A0A368VIV6"/>
<keyword evidence="4" id="KW-0479">Metal-binding</keyword>
<protein>
    <recommendedName>
        <fullName evidence="8">PIN domain-containing protein</fullName>
    </recommendedName>
</protein>
<dbReference type="SUPFAM" id="SSF88723">
    <property type="entry name" value="PIN domain-like"/>
    <property type="match status" value="1"/>
</dbReference>
<dbReference type="PANTHER" id="PTHR33653">
    <property type="entry name" value="RIBONUCLEASE VAPC2"/>
    <property type="match status" value="1"/>
</dbReference>
<dbReference type="OrthoDB" id="3257696at2"/>
<dbReference type="InterPro" id="IPR050556">
    <property type="entry name" value="Type_II_TA_system_RNase"/>
</dbReference>
<dbReference type="GO" id="GO:0016787">
    <property type="term" value="F:hydrolase activity"/>
    <property type="evidence" value="ECO:0007669"/>
    <property type="project" value="UniProtKB-KW"/>
</dbReference>
<evidence type="ECO:0000256" key="5">
    <source>
        <dbReference type="ARBA" id="ARBA00022801"/>
    </source>
</evidence>
<evidence type="ECO:0000259" key="8">
    <source>
        <dbReference type="Pfam" id="PF01850"/>
    </source>
</evidence>
<evidence type="ECO:0000256" key="6">
    <source>
        <dbReference type="ARBA" id="ARBA00022842"/>
    </source>
</evidence>
<dbReference type="GO" id="GO:0004518">
    <property type="term" value="F:nuclease activity"/>
    <property type="evidence" value="ECO:0007669"/>
    <property type="project" value="UniProtKB-KW"/>
</dbReference>
<gene>
    <name evidence="9" type="ORF">DFQ14_11223</name>
</gene>
<dbReference type="GO" id="GO:0046872">
    <property type="term" value="F:metal ion binding"/>
    <property type="evidence" value="ECO:0007669"/>
    <property type="project" value="UniProtKB-KW"/>
</dbReference>
<reference evidence="9 10" key="1">
    <citation type="submission" date="2018-07" db="EMBL/GenBank/DDBJ databases">
        <title>Genomic Encyclopedia of Type Strains, Phase III (KMG-III): the genomes of soil and plant-associated and newly described type strains.</title>
        <authorList>
            <person name="Whitman W."/>
        </authorList>
    </citation>
    <scope>NUCLEOTIDE SEQUENCE [LARGE SCALE GENOMIC DNA]</scope>
    <source>
        <strain evidence="9 10">CECT 8575</strain>
    </source>
</reference>
<evidence type="ECO:0000256" key="2">
    <source>
        <dbReference type="ARBA" id="ARBA00022649"/>
    </source>
</evidence>
<dbReference type="Proteomes" id="UP000253495">
    <property type="component" value="Unassembled WGS sequence"/>
</dbReference>
<comment type="cofactor">
    <cofactor evidence="1">
        <name>Mg(2+)</name>
        <dbReference type="ChEBI" id="CHEBI:18420"/>
    </cofactor>
</comment>
<evidence type="ECO:0000256" key="1">
    <source>
        <dbReference type="ARBA" id="ARBA00001946"/>
    </source>
</evidence>
<keyword evidence="2" id="KW-1277">Toxin-antitoxin system</keyword>
<dbReference type="Gene3D" id="3.40.50.1010">
    <property type="entry name" value="5'-nuclease"/>
    <property type="match status" value="1"/>
</dbReference>
<name>A0A368VIV6_9ACTN</name>
<dbReference type="Pfam" id="PF01850">
    <property type="entry name" value="PIN"/>
    <property type="match status" value="1"/>
</dbReference>
<evidence type="ECO:0000313" key="9">
    <source>
        <dbReference type="EMBL" id="RCW40144.1"/>
    </source>
</evidence>
<evidence type="ECO:0000256" key="3">
    <source>
        <dbReference type="ARBA" id="ARBA00022722"/>
    </source>
</evidence>
<keyword evidence="6" id="KW-0460">Magnesium</keyword>
<keyword evidence="3" id="KW-0540">Nuclease</keyword>
<evidence type="ECO:0000256" key="4">
    <source>
        <dbReference type="ARBA" id="ARBA00022723"/>
    </source>
</evidence>
<proteinExistence type="inferred from homology"/>
<feature type="domain" description="PIN" evidence="8">
    <location>
        <begin position="8"/>
        <end position="117"/>
    </location>
</feature>
<accession>A0A368VIV6</accession>
<comment type="similarity">
    <text evidence="7">Belongs to the PINc/VapC protein family.</text>
</comment>
<evidence type="ECO:0000256" key="7">
    <source>
        <dbReference type="ARBA" id="ARBA00038093"/>
    </source>
</evidence>
<evidence type="ECO:0000313" key="10">
    <source>
        <dbReference type="Proteomes" id="UP000253495"/>
    </source>
</evidence>
<comment type="caution">
    <text evidence="9">The sequence shown here is derived from an EMBL/GenBank/DDBJ whole genome shotgun (WGS) entry which is preliminary data.</text>
</comment>
<keyword evidence="5" id="KW-0378">Hydrolase</keyword>
<dbReference type="PANTHER" id="PTHR33653:SF1">
    <property type="entry name" value="RIBONUCLEASE VAPC2"/>
    <property type="match status" value="1"/>
</dbReference>
<sequence>MSHYSTSLLDTSVVIDFPAEAVNEHAAAHSISSVTLAELAYGMHTPDVVENSRRQERYVQVRSTFDILPFDEHCAHLYGALAGLVRKLGRDPRPRRMDLMIAAVAGVNQLPLITRNPKDFVGLETAVTVLGV</sequence>
<organism evidence="9 10">
    <name type="scientific">Halopolyspora algeriensis</name>
    <dbReference type="NCBI Taxonomy" id="1500506"/>
    <lineage>
        <taxon>Bacteria</taxon>
        <taxon>Bacillati</taxon>
        <taxon>Actinomycetota</taxon>
        <taxon>Actinomycetes</taxon>
        <taxon>Actinomycetes incertae sedis</taxon>
        <taxon>Halopolyspora</taxon>
    </lineage>
</organism>
<dbReference type="EMBL" id="QPJC01000012">
    <property type="protein sequence ID" value="RCW40144.1"/>
    <property type="molecule type" value="Genomic_DNA"/>
</dbReference>